<proteinExistence type="predicted"/>
<name>A0A6G1H1H8_9PEZI</name>
<gene>
    <name evidence="2" type="ORF">K402DRAFT_393533</name>
</gene>
<feature type="compositionally biased region" description="Basic and acidic residues" evidence="1">
    <location>
        <begin position="1"/>
        <end position="10"/>
    </location>
</feature>
<protein>
    <submittedName>
        <fullName evidence="2">Uncharacterized protein</fullName>
    </submittedName>
</protein>
<evidence type="ECO:0000256" key="1">
    <source>
        <dbReference type="SAM" id="MobiDB-lite"/>
    </source>
</evidence>
<dbReference type="Proteomes" id="UP000800041">
    <property type="component" value="Unassembled WGS sequence"/>
</dbReference>
<evidence type="ECO:0000313" key="2">
    <source>
        <dbReference type="EMBL" id="KAF1986912.1"/>
    </source>
</evidence>
<feature type="region of interest" description="Disordered" evidence="1">
    <location>
        <begin position="1"/>
        <end position="208"/>
    </location>
</feature>
<dbReference type="OrthoDB" id="3260716at2759"/>
<organism evidence="2 3">
    <name type="scientific">Aulographum hederae CBS 113979</name>
    <dbReference type="NCBI Taxonomy" id="1176131"/>
    <lineage>
        <taxon>Eukaryota</taxon>
        <taxon>Fungi</taxon>
        <taxon>Dikarya</taxon>
        <taxon>Ascomycota</taxon>
        <taxon>Pezizomycotina</taxon>
        <taxon>Dothideomycetes</taxon>
        <taxon>Pleosporomycetidae</taxon>
        <taxon>Aulographales</taxon>
        <taxon>Aulographaceae</taxon>
    </lineage>
</organism>
<dbReference type="AlphaFoldDB" id="A0A6G1H1H8"/>
<reference evidence="2" key="1">
    <citation type="journal article" date="2020" name="Stud. Mycol.">
        <title>101 Dothideomycetes genomes: a test case for predicting lifestyles and emergence of pathogens.</title>
        <authorList>
            <person name="Haridas S."/>
            <person name="Albert R."/>
            <person name="Binder M."/>
            <person name="Bloem J."/>
            <person name="Labutti K."/>
            <person name="Salamov A."/>
            <person name="Andreopoulos B."/>
            <person name="Baker S."/>
            <person name="Barry K."/>
            <person name="Bills G."/>
            <person name="Bluhm B."/>
            <person name="Cannon C."/>
            <person name="Castanera R."/>
            <person name="Culley D."/>
            <person name="Daum C."/>
            <person name="Ezra D."/>
            <person name="Gonzalez J."/>
            <person name="Henrissat B."/>
            <person name="Kuo A."/>
            <person name="Liang C."/>
            <person name="Lipzen A."/>
            <person name="Lutzoni F."/>
            <person name="Magnuson J."/>
            <person name="Mondo S."/>
            <person name="Nolan M."/>
            <person name="Ohm R."/>
            <person name="Pangilinan J."/>
            <person name="Park H.-J."/>
            <person name="Ramirez L."/>
            <person name="Alfaro M."/>
            <person name="Sun H."/>
            <person name="Tritt A."/>
            <person name="Yoshinaga Y."/>
            <person name="Zwiers L.-H."/>
            <person name="Turgeon B."/>
            <person name="Goodwin S."/>
            <person name="Spatafora J."/>
            <person name="Crous P."/>
            <person name="Grigoriev I."/>
        </authorList>
    </citation>
    <scope>NUCLEOTIDE SEQUENCE</scope>
    <source>
        <strain evidence="2">CBS 113979</strain>
    </source>
</reference>
<sequence>MSATRTEDATKGVSSQEGEFHSRVLRDEPLTTHGHKPGVQASEADRAPEFHAETLPPGSTPASRTFKPNPVGEAPPTANYMKSSAVETDASGPSADATLNGATTADVHTGLGHPGQGQTSSELRHDGQHHREKRGTGLTGLASGGQVVDGSEPKFAGQRAMGKEGVEATDYKGAGRGMGQGLTAEEKIPEDAEGVSSERSKLREIEHA</sequence>
<feature type="compositionally biased region" description="Basic and acidic residues" evidence="1">
    <location>
        <begin position="43"/>
        <end position="52"/>
    </location>
</feature>
<feature type="compositionally biased region" description="Basic and acidic residues" evidence="1">
    <location>
        <begin position="161"/>
        <end position="170"/>
    </location>
</feature>
<accession>A0A6G1H1H8</accession>
<dbReference type="EMBL" id="ML977155">
    <property type="protein sequence ID" value="KAF1986912.1"/>
    <property type="molecule type" value="Genomic_DNA"/>
</dbReference>
<evidence type="ECO:0000313" key="3">
    <source>
        <dbReference type="Proteomes" id="UP000800041"/>
    </source>
</evidence>
<feature type="compositionally biased region" description="Basic and acidic residues" evidence="1">
    <location>
        <begin position="184"/>
        <end position="208"/>
    </location>
</feature>
<keyword evidence="3" id="KW-1185">Reference proteome</keyword>
<feature type="compositionally biased region" description="Basic and acidic residues" evidence="1">
    <location>
        <begin position="18"/>
        <end position="30"/>
    </location>
</feature>